<keyword evidence="3" id="KW-1185">Reference proteome</keyword>
<evidence type="ECO:0000313" key="2">
    <source>
        <dbReference type="EMBL" id="EJS42324.1"/>
    </source>
</evidence>
<sequence length="271" mass="31582">MDYKEEQKQELEVLESIYPDELRILNDVYPKIRFEVDIKLELDMGDSTSRLTKEHTILAGFKLPENYPDEPCVISLEAQEVALNDGGEEEEEEEEGDEEEDEIMYDDHGNRILKEVENLPDIIRFKGYLPELTVQLETQIETDMLLGMQMCFALISSIKENCEQWYSEQLGKLQKQHDLEAQEREKKEQAKFHGTKVTRESYLEWRSKFREELKLDERDQVRRMKAHHGKLTGKQMFEQGVVGTGDEDMEEDGVSVDDVAEGIAKTEIVNQ</sequence>
<dbReference type="HOGENOM" id="CLU_084528_0_0_1"/>
<organism evidence="2 3">
    <name type="scientific">Saccharomyces arboricola (strain H-6 / AS 2.3317 / CBS 10644)</name>
    <name type="common">Yeast</name>
    <dbReference type="NCBI Taxonomy" id="1160507"/>
    <lineage>
        <taxon>Eukaryota</taxon>
        <taxon>Fungi</taxon>
        <taxon>Dikarya</taxon>
        <taxon>Ascomycota</taxon>
        <taxon>Saccharomycotina</taxon>
        <taxon>Saccharomycetes</taxon>
        <taxon>Saccharomycetales</taxon>
        <taxon>Saccharomycetaceae</taxon>
        <taxon>Saccharomyces</taxon>
    </lineage>
</organism>
<evidence type="ECO:0000313" key="3">
    <source>
        <dbReference type="Proteomes" id="UP000006968"/>
    </source>
</evidence>
<gene>
    <name evidence="2" type="ORF">SU7_2571</name>
</gene>
<dbReference type="OrthoDB" id="277175at2759"/>
<proteinExistence type="predicted"/>
<dbReference type="PROSITE" id="PS50908">
    <property type="entry name" value="RWD"/>
    <property type="match status" value="1"/>
</dbReference>
<dbReference type="Pfam" id="PF05773">
    <property type="entry name" value="RWD"/>
    <property type="match status" value="1"/>
</dbReference>
<evidence type="ECO:0000259" key="1">
    <source>
        <dbReference type="PROSITE" id="PS50908"/>
    </source>
</evidence>
<dbReference type="PANTHER" id="PTHR12292">
    <property type="entry name" value="RWD DOMAIN-CONTAINING PROTEIN"/>
    <property type="match status" value="1"/>
</dbReference>
<dbReference type="InterPro" id="IPR040213">
    <property type="entry name" value="GIR2-like"/>
</dbReference>
<dbReference type="SMART" id="SM00591">
    <property type="entry name" value="RWD"/>
    <property type="match status" value="1"/>
</dbReference>
<dbReference type="SUPFAM" id="SSF54495">
    <property type="entry name" value="UBC-like"/>
    <property type="match status" value="1"/>
</dbReference>
<dbReference type="AlphaFoldDB" id="J8Q3Z9"/>
<dbReference type="EMBL" id="ALIE01000152">
    <property type="protein sequence ID" value="EJS42324.1"/>
    <property type="molecule type" value="Genomic_DNA"/>
</dbReference>
<dbReference type="CDD" id="cd23824">
    <property type="entry name" value="RWD_ScGIR2-like"/>
    <property type="match status" value="1"/>
</dbReference>
<name>J8Q3Z9_SACAR</name>
<feature type="domain" description="RWD" evidence="1">
    <location>
        <begin position="9"/>
        <end position="165"/>
    </location>
</feature>
<reference evidence="2 3" key="1">
    <citation type="journal article" date="2013" name="BMC Genomics">
        <title>High quality de novo sequencing and assembly of the Saccharomyces arboricolus genome.</title>
        <authorList>
            <person name="Liti G."/>
            <person name="Nguyen Ba A.N."/>
            <person name="Blythe M."/>
            <person name="Mueller C.A."/>
            <person name="Bergstroem A."/>
            <person name="Cubillos F.A."/>
            <person name="Dafhnis-Calas F."/>
            <person name="Khoshraftar S."/>
            <person name="Malla S."/>
            <person name="Mehta N."/>
            <person name="Siow C.C."/>
            <person name="Warringer J."/>
            <person name="Moses A.M."/>
            <person name="Louis E.J."/>
            <person name="Nieduszynski C.A."/>
        </authorList>
    </citation>
    <scope>NUCLEOTIDE SEQUENCE [LARGE SCALE GENOMIC DNA]</scope>
    <source>
        <strain evidence="3">H-6 / AS 2.3317 / CBS 10644</strain>
    </source>
</reference>
<accession>J8Q3Z9</accession>
<dbReference type="Proteomes" id="UP000006968">
    <property type="component" value="Chromosome XIII"/>
</dbReference>
<dbReference type="Gene3D" id="3.10.110.10">
    <property type="entry name" value="Ubiquitin Conjugating Enzyme"/>
    <property type="match status" value="1"/>
</dbReference>
<protein>
    <submittedName>
        <fullName evidence="2">Gir2p</fullName>
    </submittedName>
</protein>
<dbReference type="InterPro" id="IPR006575">
    <property type="entry name" value="RWD_dom"/>
</dbReference>
<dbReference type="InterPro" id="IPR016135">
    <property type="entry name" value="UBQ-conjugating_enzyme/RWD"/>
</dbReference>
<comment type="caution">
    <text evidence="2">The sequence shown here is derived from an EMBL/GenBank/DDBJ whole genome shotgun (WGS) entry which is preliminary data.</text>
</comment>